<protein>
    <recommendedName>
        <fullName evidence="4">Cache domain-containing protein</fullName>
    </recommendedName>
</protein>
<organism evidence="2 3">
    <name type="scientific">Tritrichomonas foetus</name>
    <dbReference type="NCBI Taxonomy" id="1144522"/>
    <lineage>
        <taxon>Eukaryota</taxon>
        <taxon>Metamonada</taxon>
        <taxon>Parabasalia</taxon>
        <taxon>Tritrichomonadida</taxon>
        <taxon>Tritrichomonadidae</taxon>
        <taxon>Tritrichomonas</taxon>
    </lineage>
</organism>
<evidence type="ECO:0008006" key="4">
    <source>
        <dbReference type="Google" id="ProtNLM"/>
    </source>
</evidence>
<dbReference type="OrthoDB" id="10681567at2759"/>
<keyword evidence="1" id="KW-0472">Membrane</keyword>
<dbReference type="Proteomes" id="UP000179807">
    <property type="component" value="Unassembled WGS sequence"/>
</dbReference>
<keyword evidence="1" id="KW-0812">Transmembrane</keyword>
<evidence type="ECO:0000256" key="1">
    <source>
        <dbReference type="SAM" id="Phobius"/>
    </source>
</evidence>
<dbReference type="GeneID" id="94844222"/>
<comment type="caution">
    <text evidence="2">The sequence shown here is derived from an EMBL/GenBank/DDBJ whole genome shotgun (WGS) entry which is preliminary data.</text>
</comment>
<reference evidence="2" key="1">
    <citation type="submission" date="2016-10" db="EMBL/GenBank/DDBJ databases">
        <authorList>
            <person name="Benchimol M."/>
            <person name="Almeida L.G."/>
            <person name="Vasconcelos A.T."/>
            <person name="Perreira-Neves A."/>
            <person name="Rosa I.A."/>
            <person name="Tasca T."/>
            <person name="Bogo M.R."/>
            <person name="de Souza W."/>
        </authorList>
    </citation>
    <scope>NUCLEOTIDE SEQUENCE [LARGE SCALE GENOMIC DNA]</scope>
    <source>
        <strain evidence="2">K</strain>
    </source>
</reference>
<keyword evidence="3" id="KW-1185">Reference proteome</keyword>
<dbReference type="EMBL" id="MLAK01001008">
    <property type="protein sequence ID" value="OHS99367.1"/>
    <property type="molecule type" value="Genomic_DNA"/>
</dbReference>
<feature type="transmembrane region" description="Helical" evidence="1">
    <location>
        <begin position="390"/>
        <end position="412"/>
    </location>
</feature>
<feature type="transmembrane region" description="Helical" evidence="1">
    <location>
        <begin position="57"/>
        <end position="77"/>
    </location>
</feature>
<gene>
    <name evidence="2" type="ORF">TRFO_34176</name>
</gene>
<evidence type="ECO:0000313" key="2">
    <source>
        <dbReference type="EMBL" id="OHS99367.1"/>
    </source>
</evidence>
<evidence type="ECO:0000313" key="3">
    <source>
        <dbReference type="Proteomes" id="UP000179807"/>
    </source>
</evidence>
<accession>A0A1J4JLT1</accession>
<dbReference type="AlphaFoldDB" id="A0A1J4JLT1"/>
<feature type="transmembrane region" description="Helical" evidence="1">
    <location>
        <begin position="630"/>
        <end position="649"/>
    </location>
</feature>
<dbReference type="RefSeq" id="XP_068352504.1">
    <property type="nucleotide sequence ID" value="XM_068509518.1"/>
</dbReference>
<dbReference type="VEuPathDB" id="TrichDB:TRFO_34176"/>
<proteinExistence type="predicted"/>
<sequence length="817" mass="93453">MSPLILSLSRSDSKVKKRKLSEARLVQRNVYQKFNARRSAGSIERYFIQLRSSRCDFAIYIIGTLLLLATIIGYTAFLPYSLNQFNSEIIHQTAVFRSKIVVQDISMIFQESVLLSSIISNFFDNPAVYQLSKDTAYETTRIFYHASTVKSSNILFFQVGLASGGLIGIELIEKDYLMFCEGSEFGESYLTSWIGDEKLLNSSYPYTNGDPVALFDSTSRIWYMNAIEKGEATWTDMFHGITSGNKYIPMILLSIPSTDESVYSAGLSLTEVINLFTSTFSTPNSRFALIYSSKNTGSIIAVTGNETGFDEYEGKIVSKSLTQLNDDIWRLVTQNPDFQQDKNFIYQVDGKVFAIFHDSIDPMTNEIWTLSSVICLSDIYGQFLHIDNQYYIIFIVFDILMIIFVCSFLTILSNCTSVKQKKILQQKNRKNKISHLKVIGVNAAISQLKQILLSHADNYVIFHKVEEILADLCRASNCFFYDANTIYLGIKNKSIMNKFIKTFGIPEGIGLTDEIPPFDIKPMYSSSNLPHIRKISTFSSYPNETITSSNLENVLKKRKLLTKIEEIENIPEMMVSIITEYNDSNPLIKREILKNIMKEYISSMPNELLSLLFDSIDLVNTLLNYRFKEIILNNDLLLSLLIAIVAWHVSMYNRCDQALPLANHYFHDHKKLFKVVSQEIMIKLYDGLIDHSHDIMSRWNCLTSLFSYYSDTVKLQRQIAIIKNSLRIVKNFECFPQMNSSEIISLLQLLFIAGNASFFFHFDKKTIAVAHSILKTNLSQNDDRFIGFLTCLNKYHISPLLRFFGESCGISSFKKKK</sequence>
<keyword evidence="1" id="KW-1133">Transmembrane helix</keyword>
<name>A0A1J4JLT1_9EUKA</name>